<evidence type="ECO:0000313" key="4">
    <source>
        <dbReference type="Proteomes" id="UP000054549"/>
    </source>
</evidence>
<proteinExistence type="predicted"/>
<keyword evidence="2" id="KW-0067">ATP-binding</keyword>
<dbReference type="GO" id="GO:0140662">
    <property type="term" value="F:ATP-dependent protein folding chaperone"/>
    <property type="evidence" value="ECO:0007669"/>
    <property type="project" value="InterPro"/>
</dbReference>
<name>A0A0C2RYD7_AMAMK</name>
<dbReference type="Gene3D" id="1.20.1270.10">
    <property type="match status" value="1"/>
</dbReference>
<dbReference type="GO" id="GO:0005524">
    <property type="term" value="F:ATP binding"/>
    <property type="evidence" value="ECO:0007669"/>
    <property type="project" value="UniProtKB-KW"/>
</dbReference>
<gene>
    <name evidence="3" type="ORF">M378DRAFT_18013</name>
</gene>
<evidence type="ECO:0000256" key="1">
    <source>
        <dbReference type="ARBA" id="ARBA00022741"/>
    </source>
</evidence>
<dbReference type="OrthoDB" id="3201656at2759"/>
<dbReference type="EMBL" id="KN818526">
    <property type="protein sequence ID" value="KIL55360.1"/>
    <property type="molecule type" value="Genomic_DNA"/>
</dbReference>
<dbReference type="STRING" id="946122.A0A0C2RYD7"/>
<dbReference type="HOGENOM" id="CLU_2276774_0_0_1"/>
<evidence type="ECO:0000313" key="3">
    <source>
        <dbReference type="EMBL" id="KIL55360.1"/>
    </source>
</evidence>
<organism evidence="3 4">
    <name type="scientific">Amanita muscaria (strain Koide BX008)</name>
    <dbReference type="NCBI Taxonomy" id="946122"/>
    <lineage>
        <taxon>Eukaryota</taxon>
        <taxon>Fungi</taxon>
        <taxon>Dikarya</taxon>
        <taxon>Basidiomycota</taxon>
        <taxon>Agaricomycotina</taxon>
        <taxon>Agaricomycetes</taxon>
        <taxon>Agaricomycetidae</taxon>
        <taxon>Agaricales</taxon>
        <taxon>Pluteineae</taxon>
        <taxon>Amanitaceae</taxon>
        <taxon>Amanita</taxon>
    </lineage>
</organism>
<dbReference type="AlphaFoldDB" id="A0A0C2RYD7"/>
<keyword evidence="4" id="KW-1185">Reference proteome</keyword>
<dbReference type="Pfam" id="PF00012">
    <property type="entry name" value="HSP70"/>
    <property type="match status" value="1"/>
</dbReference>
<accession>A0A0C2RYD7</accession>
<keyword evidence="1" id="KW-0547">Nucleotide-binding</keyword>
<dbReference type="InParanoid" id="A0A0C2RYD7"/>
<evidence type="ECO:0000256" key="2">
    <source>
        <dbReference type="ARBA" id="ARBA00022840"/>
    </source>
</evidence>
<reference evidence="3 4" key="1">
    <citation type="submission" date="2014-04" db="EMBL/GenBank/DDBJ databases">
        <title>Evolutionary Origins and Diversification of the Mycorrhizal Mutualists.</title>
        <authorList>
            <consortium name="DOE Joint Genome Institute"/>
            <consortium name="Mycorrhizal Genomics Consortium"/>
            <person name="Kohler A."/>
            <person name="Kuo A."/>
            <person name="Nagy L.G."/>
            <person name="Floudas D."/>
            <person name="Copeland A."/>
            <person name="Barry K.W."/>
            <person name="Cichocki N."/>
            <person name="Veneault-Fourrey C."/>
            <person name="LaButti K."/>
            <person name="Lindquist E.A."/>
            <person name="Lipzen A."/>
            <person name="Lundell T."/>
            <person name="Morin E."/>
            <person name="Murat C."/>
            <person name="Riley R."/>
            <person name="Ohm R."/>
            <person name="Sun H."/>
            <person name="Tunlid A."/>
            <person name="Henrissat B."/>
            <person name="Grigoriev I.V."/>
            <person name="Hibbett D.S."/>
            <person name="Martin F."/>
        </authorList>
    </citation>
    <scope>NUCLEOTIDE SEQUENCE [LARGE SCALE GENOMIC DNA]</scope>
    <source>
        <strain evidence="3 4">Koide BX008</strain>
    </source>
</reference>
<sequence>MQANIFIGASLRVSQSRMTGKEEIEHMTTKAEKFATADEAQHKCSFKALNVLSSFVYSLKTQVNNQDGLSGKISKDNKTMMKRQSLTRTLSKINLYGAEMKI</sequence>
<dbReference type="Proteomes" id="UP000054549">
    <property type="component" value="Unassembled WGS sequence"/>
</dbReference>
<protein>
    <submittedName>
        <fullName evidence="3">Uncharacterized protein</fullName>
    </submittedName>
</protein>
<dbReference type="InterPro" id="IPR029048">
    <property type="entry name" value="HSP70_C_sf"/>
</dbReference>
<dbReference type="InterPro" id="IPR013126">
    <property type="entry name" value="Hsp_70_fam"/>
</dbReference>